<dbReference type="AlphaFoldDB" id="A0A0T6BBD2"/>
<keyword evidence="1" id="KW-0472">Membrane</keyword>
<dbReference type="Pfam" id="PF24871">
    <property type="entry name" value="Piezo_TM1-24"/>
    <property type="match status" value="1"/>
</dbReference>
<comment type="caution">
    <text evidence="3">The sequence shown here is derived from an EMBL/GenBank/DDBJ whole genome shotgun (WGS) entry which is preliminary data.</text>
</comment>
<evidence type="ECO:0000313" key="3">
    <source>
        <dbReference type="EMBL" id="KRT84607.1"/>
    </source>
</evidence>
<dbReference type="GO" id="GO:0016020">
    <property type="term" value="C:membrane"/>
    <property type="evidence" value="ECO:0007669"/>
    <property type="project" value="InterPro"/>
</dbReference>
<gene>
    <name evidence="3" type="ORF">AMK59_1832</name>
</gene>
<reference evidence="3 4" key="1">
    <citation type="submission" date="2015-09" db="EMBL/GenBank/DDBJ databases">
        <title>Draft genome of the scarab beetle Oryctes borbonicus.</title>
        <authorList>
            <person name="Meyer J.M."/>
            <person name="Markov G.V."/>
            <person name="Baskaran P."/>
            <person name="Herrmann M."/>
            <person name="Sommer R.J."/>
            <person name="Roedelsperger C."/>
        </authorList>
    </citation>
    <scope>NUCLEOTIDE SEQUENCE [LARGE SCALE GENOMIC DNA]</scope>
    <source>
        <strain evidence="3">OB123</strain>
        <tissue evidence="3">Whole animal</tissue>
    </source>
</reference>
<dbReference type="GO" id="GO:0008381">
    <property type="term" value="F:mechanosensitive monoatomic ion channel activity"/>
    <property type="evidence" value="ECO:0007669"/>
    <property type="project" value="InterPro"/>
</dbReference>
<organism evidence="3 4">
    <name type="scientific">Oryctes borbonicus</name>
    <dbReference type="NCBI Taxonomy" id="1629725"/>
    <lineage>
        <taxon>Eukaryota</taxon>
        <taxon>Metazoa</taxon>
        <taxon>Ecdysozoa</taxon>
        <taxon>Arthropoda</taxon>
        <taxon>Hexapoda</taxon>
        <taxon>Insecta</taxon>
        <taxon>Pterygota</taxon>
        <taxon>Neoptera</taxon>
        <taxon>Endopterygota</taxon>
        <taxon>Coleoptera</taxon>
        <taxon>Polyphaga</taxon>
        <taxon>Scarabaeiformia</taxon>
        <taxon>Scarabaeidae</taxon>
        <taxon>Dynastinae</taxon>
        <taxon>Oryctes</taxon>
    </lineage>
</organism>
<proteinExistence type="predicted"/>
<evidence type="ECO:0000256" key="1">
    <source>
        <dbReference type="SAM" id="Phobius"/>
    </source>
</evidence>
<sequence length="131" mass="14270">MANLFLAICLFRIALPLLILTSALFRPSALSAIYLILLLCSALVPVPTTKSMAGSTGIYLKILIVFSVLGFLLQLAFQVVLLSLPPYGHFLEVCQIPETILTYCGFVRLDNANGIIITTWIAPEIVMVLTS</sequence>
<dbReference type="OrthoDB" id="303066at2759"/>
<dbReference type="PANTHER" id="PTHR47049:SF2">
    <property type="entry name" value="PIEZO-TYPE MECHANOSENSITIVE ION CHANNEL HOMOLOG"/>
    <property type="match status" value="1"/>
</dbReference>
<keyword evidence="1" id="KW-0812">Transmembrane</keyword>
<feature type="transmembrane region" description="Helical" evidence="1">
    <location>
        <begin position="29"/>
        <end position="46"/>
    </location>
</feature>
<feature type="transmembrane region" description="Helical" evidence="1">
    <location>
        <begin position="58"/>
        <end position="81"/>
    </location>
</feature>
<protein>
    <recommendedName>
        <fullName evidence="2">Piezo TM1-24 domain-containing protein</fullName>
    </recommendedName>
</protein>
<keyword evidence="1" id="KW-1133">Transmembrane helix</keyword>
<feature type="domain" description="Piezo TM1-24" evidence="2">
    <location>
        <begin position="26"/>
        <end position="131"/>
    </location>
</feature>
<accession>A0A0T6BBD2</accession>
<feature type="non-terminal residue" evidence="3">
    <location>
        <position position="131"/>
    </location>
</feature>
<dbReference type="PANTHER" id="PTHR47049">
    <property type="entry name" value="PIEZO-TYPE MECHANOSENSITIVE ION CHANNEL HOMOLOG"/>
    <property type="match status" value="1"/>
</dbReference>
<dbReference type="EMBL" id="LJIG01002333">
    <property type="protein sequence ID" value="KRT84607.1"/>
    <property type="molecule type" value="Genomic_DNA"/>
</dbReference>
<keyword evidence="4" id="KW-1185">Reference proteome</keyword>
<dbReference type="InterPro" id="IPR056769">
    <property type="entry name" value="Piezo_TM1-24"/>
</dbReference>
<evidence type="ECO:0000313" key="4">
    <source>
        <dbReference type="Proteomes" id="UP000051574"/>
    </source>
</evidence>
<dbReference type="Proteomes" id="UP000051574">
    <property type="component" value="Unassembled WGS sequence"/>
</dbReference>
<dbReference type="InterPro" id="IPR027272">
    <property type="entry name" value="Piezo"/>
</dbReference>
<name>A0A0T6BBD2_9SCAR</name>
<evidence type="ECO:0000259" key="2">
    <source>
        <dbReference type="Pfam" id="PF24871"/>
    </source>
</evidence>